<feature type="region of interest" description="Disordered" evidence="1">
    <location>
        <begin position="60"/>
        <end position="113"/>
    </location>
</feature>
<evidence type="ECO:0000313" key="2">
    <source>
        <dbReference type="EMBL" id="KAK8762235.1"/>
    </source>
</evidence>
<name>A0AAQ4DIE5_AMBAM</name>
<feature type="compositionally biased region" description="Polar residues" evidence="1">
    <location>
        <begin position="235"/>
        <end position="244"/>
    </location>
</feature>
<protein>
    <submittedName>
        <fullName evidence="2">Uncharacterized protein</fullName>
    </submittedName>
</protein>
<proteinExistence type="predicted"/>
<dbReference type="AlphaFoldDB" id="A0AAQ4DIE5"/>
<organism evidence="2 3">
    <name type="scientific">Amblyomma americanum</name>
    <name type="common">Lone star tick</name>
    <dbReference type="NCBI Taxonomy" id="6943"/>
    <lineage>
        <taxon>Eukaryota</taxon>
        <taxon>Metazoa</taxon>
        <taxon>Ecdysozoa</taxon>
        <taxon>Arthropoda</taxon>
        <taxon>Chelicerata</taxon>
        <taxon>Arachnida</taxon>
        <taxon>Acari</taxon>
        <taxon>Parasitiformes</taxon>
        <taxon>Ixodida</taxon>
        <taxon>Ixodoidea</taxon>
        <taxon>Ixodidae</taxon>
        <taxon>Amblyomminae</taxon>
        <taxon>Amblyomma</taxon>
    </lineage>
</organism>
<reference evidence="2 3" key="1">
    <citation type="journal article" date="2023" name="Arcadia Sci">
        <title>De novo assembly of a long-read Amblyomma americanum tick genome.</title>
        <authorList>
            <person name="Chou S."/>
            <person name="Poskanzer K.E."/>
            <person name="Rollins M."/>
            <person name="Thuy-Boun P.S."/>
        </authorList>
    </citation>
    <scope>NUCLEOTIDE SEQUENCE [LARGE SCALE GENOMIC DNA]</scope>
    <source>
        <strain evidence="2">F_SG_1</strain>
        <tissue evidence="2">Salivary glands</tissue>
    </source>
</reference>
<feature type="region of interest" description="Disordered" evidence="1">
    <location>
        <begin position="1"/>
        <end position="41"/>
    </location>
</feature>
<gene>
    <name evidence="2" type="ORF">V5799_026499</name>
</gene>
<sequence>MDNAPPKSGESKNATKRSEAPANADGTGAKTDSTGDSRADAAATAITTVSGKAADKLTGLVKKCGPDTHPASTGASDPGVAPSTIATTSKMVRKKPKPLTNAAESAGASGPGVTHLTITTAAKKKVAKRRRTLADATLSAGTCGLGDAHSTVTTESKKSKAKRSLTVADLDESDIQKATAAVSGPGVLHLDTKSGVKKEETNIPHVHTLAKNTVILEDKAGSTDADSTDVPRSAVPTSEVSTGAASPVTALLRSTHPDAVKSGVASADAKGAQSTRVDIGSPIATMPHKVSSSPLPGKPTATLEQVSISNGFF</sequence>
<comment type="caution">
    <text evidence="2">The sequence shown here is derived from an EMBL/GenBank/DDBJ whole genome shotgun (WGS) entry which is preliminary data.</text>
</comment>
<dbReference type="EMBL" id="JARKHS020030327">
    <property type="protein sequence ID" value="KAK8762235.1"/>
    <property type="molecule type" value="Genomic_DNA"/>
</dbReference>
<dbReference type="Proteomes" id="UP001321473">
    <property type="component" value="Unassembled WGS sequence"/>
</dbReference>
<keyword evidence="3" id="KW-1185">Reference proteome</keyword>
<feature type="region of interest" description="Disordered" evidence="1">
    <location>
        <begin position="221"/>
        <end position="246"/>
    </location>
</feature>
<evidence type="ECO:0000256" key="1">
    <source>
        <dbReference type="SAM" id="MobiDB-lite"/>
    </source>
</evidence>
<accession>A0AAQ4DIE5</accession>
<evidence type="ECO:0000313" key="3">
    <source>
        <dbReference type="Proteomes" id="UP001321473"/>
    </source>
</evidence>
<feature type="region of interest" description="Disordered" evidence="1">
    <location>
        <begin position="283"/>
        <end position="302"/>
    </location>
</feature>